<dbReference type="InterPro" id="IPR023214">
    <property type="entry name" value="HAD_sf"/>
</dbReference>
<dbReference type="GO" id="GO:0019829">
    <property type="term" value="F:ATPase-coupled monoatomic cation transmembrane transporter activity"/>
    <property type="evidence" value="ECO:0007669"/>
    <property type="project" value="UniProtKB-ARBA"/>
</dbReference>
<feature type="transmembrane region" description="Helical" evidence="12">
    <location>
        <begin position="821"/>
        <end position="840"/>
    </location>
</feature>
<dbReference type="PRINTS" id="PR00119">
    <property type="entry name" value="CATATPASE"/>
</dbReference>
<keyword evidence="7" id="KW-0067">ATP-binding</keyword>
<dbReference type="PROSITE" id="PS00154">
    <property type="entry name" value="ATPASE_E1_E2"/>
    <property type="match status" value="1"/>
</dbReference>
<accession>A0AA96WM69</accession>
<name>A0AA96WM69_9CYAN</name>
<evidence type="ECO:0000256" key="9">
    <source>
        <dbReference type="ARBA" id="ARBA00022989"/>
    </source>
</evidence>
<dbReference type="GO" id="GO:0016887">
    <property type="term" value="F:ATP hydrolysis activity"/>
    <property type="evidence" value="ECO:0007669"/>
    <property type="project" value="InterPro"/>
</dbReference>
<evidence type="ECO:0000256" key="4">
    <source>
        <dbReference type="ARBA" id="ARBA00022692"/>
    </source>
</evidence>
<feature type="transmembrane region" description="Helical" evidence="12">
    <location>
        <begin position="860"/>
        <end position="878"/>
    </location>
</feature>
<keyword evidence="9 12" id="KW-1133">Transmembrane helix</keyword>
<proteinExistence type="inferred from homology"/>
<evidence type="ECO:0000256" key="7">
    <source>
        <dbReference type="ARBA" id="ARBA00022840"/>
    </source>
</evidence>
<evidence type="ECO:0000256" key="8">
    <source>
        <dbReference type="ARBA" id="ARBA00022967"/>
    </source>
</evidence>
<dbReference type="GO" id="GO:0005524">
    <property type="term" value="F:ATP binding"/>
    <property type="evidence" value="ECO:0007669"/>
    <property type="project" value="UniProtKB-KW"/>
</dbReference>
<dbReference type="Gene3D" id="3.40.1110.10">
    <property type="entry name" value="Calcium-transporting ATPase, cytoplasmic domain N"/>
    <property type="match status" value="1"/>
</dbReference>
<evidence type="ECO:0000256" key="5">
    <source>
        <dbReference type="ARBA" id="ARBA00022723"/>
    </source>
</evidence>
<gene>
    <name evidence="14" type="ORF">HJG54_14365</name>
</gene>
<dbReference type="GO" id="GO:0046873">
    <property type="term" value="F:metal ion transmembrane transporter activity"/>
    <property type="evidence" value="ECO:0007669"/>
    <property type="project" value="UniProtKB-ARBA"/>
</dbReference>
<dbReference type="InterPro" id="IPR008250">
    <property type="entry name" value="ATPase_P-typ_transduc_dom_A_sf"/>
</dbReference>
<comment type="subcellular location">
    <subcellularLocation>
        <location evidence="1">Cell membrane</location>
        <topology evidence="1">Multi-pass membrane protein</topology>
    </subcellularLocation>
</comment>
<dbReference type="SMART" id="SM00831">
    <property type="entry name" value="Cation_ATPase_N"/>
    <property type="match status" value="1"/>
</dbReference>
<sequence>MSDWYQQEATQVLKALQTNERAGLSDAEASQRRSQHGANELAEQPPKSPWLMLWEQFTSTTVLVLIAAGVVTLFLRDYKDAIAIFAVVIFNAVLGFTQEYRAGKEFAALRKMAIPKARVWRDGQLEQIDARELVPGDIFQLEDGDQVPADGRLLENTNLRTQEAAFTGESESIEKSVAPIAGHDLPLGDRRNMVYMGTTVVYGRAKAVVTETGMNTELGKIANSMQSVEQEQTPLQRRLDQLGKRLALAALVLVAAIFAFGLLRGENLTQMFLTAVSLAVAIIPEGLPAVVTIALAIGARRMLKRHALIRKLPAVETLGSVTTICSDKTGTLTENQMTVTILSLAGKRVELKESRAQITSRLDGKKTIFEAGAGSEMEPSMALTVAGSALCNNATVVDEQPDEEDTPKAMGDPTEIALVVAADRLGLDKEELEVLFPRVAEAPFDSDRKRMTTIHKFNEVDWSSPVAQQIASLKAMPNKPYIAFTKGAIDSLLNVATHFFEDNRIQPMNEQEIEKIRQDNDKLASMGTRVLGVGFRLLDQLPPAGKEVEVEQDLILVGLVGMLDPARPEAKQAVQVCNQAGIRTVMITGDHPLMAKHIAEELDISRNGKVLTGQQLNQMQTEELEKQIESVSVYARVSPEQKLKIVDALQRQGEIVSMTGDGVNDAPALSKANIGVAMGIAGTDVAKEAADMVLLNDNFSTIVAAVEEGRIIYDNIRKFIRYTLTGNTSTVVVMLLAPLFLLPQPLRPTQILWINLLADGLLALALSVEPGEKNVMQRRPYPPNESVFSRGVGRDIIVIGSLIGLALLALAYFTYTANWQHWQTMVFAALAFTRIFLALAMRSERESIVSKGVLTNKPMLGAILLTFGLQLAVIYTSWIQPIFQTQPLTLTELLICLDVGTLGFWIVEAQKWFRRRRKK</sequence>
<dbReference type="RefSeq" id="WP_316429438.1">
    <property type="nucleotide sequence ID" value="NZ_CP053586.1"/>
</dbReference>
<dbReference type="SUPFAM" id="SSF81665">
    <property type="entry name" value="Calcium ATPase, transmembrane domain M"/>
    <property type="match status" value="1"/>
</dbReference>
<evidence type="ECO:0000256" key="3">
    <source>
        <dbReference type="ARBA" id="ARBA00022475"/>
    </source>
</evidence>
<dbReference type="InterPro" id="IPR050510">
    <property type="entry name" value="Cation_transp_ATPase_P-type"/>
</dbReference>
<dbReference type="Pfam" id="PF13246">
    <property type="entry name" value="Cation_ATPase"/>
    <property type="match status" value="1"/>
</dbReference>
<evidence type="ECO:0000256" key="6">
    <source>
        <dbReference type="ARBA" id="ARBA00022741"/>
    </source>
</evidence>
<dbReference type="InterPro" id="IPR023299">
    <property type="entry name" value="ATPase_P-typ_cyto_dom_N"/>
</dbReference>
<evidence type="ECO:0000256" key="2">
    <source>
        <dbReference type="ARBA" id="ARBA00005675"/>
    </source>
</evidence>
<feature type="transmembrane region" description="Helical" evidence="12">
    <location>
        <begin position="796"/>
        <end position="815"/>
    </location>
</feature>
<reference evidence="14" key="1">
    <citation type="submission" date="2020-05" db="EMBL/GenBank/DDBJ databases">
        <authorList>
            <person name="Zhu T."/>
            <person name="Keshari N."/>
            <person name="Lu X."/>
        </authorList>
    </citation>
    <scope>NUCLEOTIDE SEQUENCE</scope>
    <source>
        <strain evidence="14">NK1-12</strain>
    </source>
</reference>
<dbReference type="GO" id="GO:0015662">
    <property type="term" value="F:P-type ion transporter activity"/>
    <property type="evidence" value="ECO:0007669"/>
    <property type="project" value="UniProtKB-ARBA"/>
</dbReference>
<dbReference type="Gene3D" id="3.40.50.1000">
    <property type="entry name" value="HAD superfamily/HAD-like"/>
    <property type="match status" value="1"/>
</dbReference>
<dbReference type="Pfam" id="PF00690">
    <property type="entry name" value="Cation_ATPase_N"/>
    <property type="match status" value="1"/>
</dbReference>
<dbReference type="InterPro" id="IPR006068">
    <property type="entry name" value="ATPase_P-typ_cation-transptr_C"/>
</dbReference>
<dbReference type="GO" id="GO:0098662">
    <property type="term" value="P:inorganic cation transmembrane transport"/>
    <property type="evidence" value="ECO:0007669"/>
    <property type="project" value="UniProtKB-ARBA"/>
</dbReference>
<feature type="transmembrane region" description="Helical" evidence="12">
    <location>
        <begin position="246"/>
        <end position="265"/>
    </location>
</feature>
<dbReference type="InterPro" id="IPR018303">
    <property type="entry name" value="ATPase_P-typ_P_site"/>
</dbReference>
<keyword evidence="4 12" id="KW-0812">Transmembrane</keyword>
<dbReference type="AlphaFoldDB" id="A0AA96WM69"/>
<protein>
    <submittedName>
        <fullName evidence="14">Cation-translocating P-type ATPase</fullName>
    </submittedName>
</protein>
<dbReference type="InterPro" id="IPR001757">
    <property type="entry name" value="P_typ_ATPase"/>
</dbReference>
<dbReference type="Pfam" id="PF08282">
    <property type="entry name" value="Hydrolase_3"/>
    <property type="match status" value="1"/>
</dbReference>
<dbReference type="GO" id="GO:0046872">
    <property type="term" value="F:metal ion binding"/>
    <property type="evidence" value="ECO:0007669"/>
    <property type="project" value="UniProtKB-KW"/>
</dbReference>
<dbReference type="InterPro" id="IPR044492">
    <property type="entry name" value="P_typ_ATPase_HD_dom"/>
</dbReference>
<dbReference type="SFLD" id="SFLDS00003">
    <property type="entry name" value="Haloacid_Dehalogenase"/>
    <property type="match status" value="1"/>
</dbReference>
<dbReference type="SUPFAM" id="SSF81653">
    <property type="entry name" value="Calcium ATPase, transduction domain A"/>
    <property type="match status" value="1"/>
</dbReference>
<feature type="transmembrane region" description="Helical" evidence="12">
    <location>
        <begin position="719"/>
        <end position="739"/>
    </location>
</feature>
<dbReference type="Gene3D" id="1.20.1110.10">
    <property type="entry name" value="Calcium-transporting ATPase, transmembrane domain"/>
    <property type="match status" value="1"/>
</dbReference>
<dbReference type="CDD" id="cd02089">
    <property type="entry name" value="P-type_ATPase_Ca_prok"/>
    <property type="match status" value="1"/>
</dbReference>
<comment type="similarity">
    <text evidence="2">Belongs to the cation transport ATPase (P-type) (TC 3.A.3) family. Type IIA subfamily.</text>
</comment>
<organism evidence="14">
    <name type="scientific">Leptolyngbya sp. NK1-12</name>
    <dbReference type="NCBI Taxonomy" id="2547451"/>
    <lineage>
        <taxon>Bacteria</taxon>
        <taxon>Bacillati</taxon>
        <taxon>Cyanobacteriota</taxon>
        <taxon>Cyanophyceae</taxon>
        <taxon>Leptolyngbyales</taxon>
        <taxon>Leptolyngbyaceae</taxon>
        <taxon>Leptolyngbya group</taxon>
        <taxon>Leptolyngbya</taxon>
    </lineage>
</organism>
<feature type="domain" description="Cation-transporting P-type ATPase N-terminal" evidence="13">
    <location>
        <begin position="3"/>
        <end position="77"/>
    </location>
</feature>
<dbReference type="NCBIfam" id="TIGR01494">
    <property type="entry name" value="ATPase_P-type"/>
    <property type="match status" value="2"/>
</dbReference>
<dbReference type="PANTHER" id="PTHR43294:SF21">
    <property type="entry name" value="CATION TRANSPORTING ATPASE"/>
    <property type="match status" value="1"/>
</dbReference>
<feature type="transmembrane region" description="Helical" evidence="12">
    <location>
        <begin position="890"/>
        <end position="909"/>
    </location>
</feature>
<dbReference type="PRINTS" id="PR00120">
    <property type="entry name" value="HATPASE"/>
</dbReference>
<feature type="transmembrane region" description="Helical" evidence="12">
    <location>
        <begin position="751"/>
        <end position="768"/>
    </location>
</feature>
<dbReference type="InterPro" id="IPR059000">
    <property type="entry name" value="ATPase_P-type_domA"/>
</dbReference>
<keyword evidence="6" id="KW-0547">Nucleotide-binding</keyword>
<evidence type="ECO:0000313" key="14">
    <source>
        <dbReference type="EMBL" id="WNZ23921.1"/>
    </source>
</evidence>
<dbReference type="FunFam" id="3.40.50.1000:FF:000028">
    <property type="entry name" value="Calcium-transporting P-type ATPase, putative"/>
    <property type="match status" value="1"/>
</dbReference>
<dbReference type="GO" id="GO:0005886">
    <property type="term" value="C:plasma membrane"/>
    <property type="evidence" value="ECO:0007669"/>
    <property type="project" value="UniProtKB-SubCell"/>
</dbReference>
<evidence type="ECO:0000256" key="11">
    <source>
        <dbReference type="SAM" id="MobiDB-lite"/>
    </source>
</evidence>
<dbReference type="SFLD" id="SFLDF00027">
    <property type="entry name" value="p-type_atpase"/>
    <property type="match status" value="1"/>
</dbReference>
<dbReference type="Gene3D" id="2.70.150.10">
    <property type="entry name" value="Calcium-transporting ATPase, cytoplasmic transduction domain A"/>
    <property type="match status" value="1"/>
</dbReference>
<feature type="transmembrane region" description="Helical" evidence="12">
    <location>
        <begin position="57"/>
        <end position="75"/>
    </location>
</feature>
<dbReference type="InterPro" id="IPR023298">
    <property type="entry name" value="ATPase_P-typ_TM_dom_sf"/>
</dbReference>
<dbReference type="SUPFAM" id="SSF81660">
    <property type="entry name" value="Metal cation-transporting ATPase, ATP-binding domain N"/>
    <property type="match status" value="1"/>
</dbReference>
<keyword evidence="10 12" id="KW-0472">Membrane</keyword>
<dbReference type="Pfam" id="PF00689">
    <property type="entry name" value="Cation_ATPase_C"/>
    <property type="match status" value="1"/>
</dbReference>
<feature type="transmembrane region" description="Helical" evidence="12">
    <location>
        <begin position="271"/>
        <end position="297"/>
    </location>
</feature>
<dbReference type="InterPro" id="IPR004014">
    <property type="entry name" value="ATPase_P-typ_cation-transptr_N"/>
</dbReference>
<dbReference type="EMBL" id="CP053586">
    <property type="protein sequence ID" value="WNZ23921.1"/>
    <property type="molecule type" value="Genomic_DNA"/>
</dbReference>
<dbReference type="SFLD" id="SFLDG00002">
    <property type="entry name" value="C1.7:_P-type_atpase_like"/>
    <property type="match status" value="1"/>
</dbReference>
<evidence type="ECO:0000256" key="1">
    <source>
        <dbReference type="ARBA" id="ARBA00004651"/>
    </source>
</evidence>
<keyword evidence="3" id="KW-1003">Cell membrane</keyword>
<evidence type="ECO:0000259" key="13">
    <source>
        <dbReference type="SMART" id="SM00831"/>
    </source>
</evidence>
<feature type="region of interest" description="Disordered" evidence="11">
    <location>
        <begin position="24"/>
        <end position="44"/>
    </location>
</feature>
<keyword evidence="8" id="KW-1278">Translocase</keyword>
<evidence type="ECO:0000256" key="12">
    <source>
        <dbReference type="SAM" id="Phobius"/>
    </source>
</evidence>
<evidence type="ECO:0000256" key="10">
    <source>
        <dbReference type="ARBA" id="ARBA00023136"/>
    </source>
</evidence>
<dbReference type="FunFam" id="2.70.150.10:FF:000016">
    <property type="entry name" value="Calcium-transporting P-type ATPase putative"/>
    <property type="match status" value="1"/>
</dbReference>
<dbReference type="GO" id="GO:0140352">
    <property type="term" value="P:export from cell"/>
    <property type="evidence" value="ECO:0007669"/>
    <property type="project" value="UniProtKB-ARBA"/>
</dbReference>
<dbReference type="SUPFAM" id="SSF56784">
    <property type="entry name" value="HAD-like"/>
    <property type="match status" value="1"/>
</dbReference>
<dbReference type="InterPro" id="IPR036412">
    <property type="entry name" value="HAD-like_sf"/>
</dbReference>
<dbReference type="Pfam" id="PF00122">
    <property type="entry name" value="E1-E2_ATPase"/>
    <property type="match status" value="1"/>
</dbReference>
<dbReference type="PANTHER" id="PTHR43294">
    <property type="entry name" value="SODIUM/POTASSIUM-TRANSPORTING ATPASE SUBUNIT ALPHA"/>
    <property type="match status" value="1"/>
</dbReference>
<keyword evidence="5" id="KW-0479">Metal-binding</keyword>